<dbReference type="PROSITE" id="PS51257">
    <property type="entry name" value="PROKAR_LIPOPROTEIN"/>
    <property type="match status" value="1"/>
</dbReference>
<dbReference type="GO" id="GO:0043190">
    <property type="term" value="C:ATP-binding cassette (ABC) transporter complex"/>
    <property type="evidence" value="ECO:0007669"/>
    <property type="project" value="InterPro"/>
</dbReference>
<organism evidence="4 5">
    <name type="scientific">Bifidobacterium bohemicum DSM 22767</name>
    <dbReference type="NCBI Taxonomy" id="1437606"/>
    <lineage>
        <taxon>Bacteria</taxon>
        <taxon>Bacillati</taxon>
        <taxon>Actinomycetota</taxon>
        <taxon>Actinomycetes</taxon>
        <taxon>Bifidobacteriales</taxon>
        <taxon>Bifidobacteriaceae</taxon>
        <taxon>Bifidobacterium</taxon>
    </lineage>
</organism>
<keyword evidence="5" id="KW-1185">Reference proteome</keyword>
<dbReference type="OrthoDB" id="9046151at2"/>
<dbReference type="EMBL" id="JGYP01000005">
    <property type="protein sequence ID" value="KFI44732.1"/>
    <property type="molecule type" value="Genomic_DNA"/>
</dbReference>
<dbReference type="InterPro" id="IPR030678">
    <property type="entry name" value="Peptide/Ni-bd"/>
</dbReference>
<dbReference type="InterPro" id="IPR000914">
    <property type="entry name" value="SBP_5_dom"/>
</dbReference>
<keyword evidence="2" id="KW-0732">Signal</keyword>
<dbReference type="PIRSF" id="PIRSF002741">
    <property type="entry name" value="MppA"/>
    <property type="match status" value="1"/>
</dbReference>
<evidence type="ECO:0000313" key="5">
    <source>
        <dbReference type="Proteomes" id="UP000029096"/>
    </source>
</evidence>
<evidence type="ECO:0000259" key="3">
    <source>
        <dbReference type="Pfam" id="PF00496"/>
    </source>
</evidence>
<gene>
    <name evidence="4" type="ORF">BBOH_1456</name>
</gene>
<dbReference type="InterPro" id="IPR039424">
    <property type="entry name" value="SBP_5"/>
</dbReference>
<dbReference type="GO" id="GO:0015833">
    <property type="term" value="P:peptide transport"/>
    <property type="evidence" value="ECO:0007669"/>
    <property type="project" value="TreeGrafter"/>
</dbReference>
<evidence type="ECO:0000256" key="2">
    <source>
        <dbReference type="SAM" id="SignalP"/>
    </source>
</evidence>
<proteinExistence type="predicted"/>
<name>A0A086ZDY2_9BIFI</name>
<evidence type="ECO:0000313" key="4">
    <source>
        <dbReference type="EMBL" id="KFI44732.1"/>
    </source>
</evidence>
<dbReference type="Gene3D" id="3.10.105.10">
    <property type="entry name" value="Dipeptide-binding Protein, Domain 3"/>
    <property type="match status" value="1"/>
</dbReference>
<feature type="region of interest" description="Disordered" evidence="1">
    <location>
        <begin position="26"/>
        <end position="58"/>
    </location>
</feature>
<feature type="compositionally biased region" description="Polar residues" evidence="1">
    <location>
        <begin position="43"/>
        <end position="58"/>
    </location>
</feature>
<dbReference type="AlphaFoldDB" id="A0A086ZDY2"/>
<dbReference type="GO" id="GO:1904680">
    <property type="term" value="F:peptide transmembrane transporter activity"/>
    <property type="evidence" value="ECO:0007669"/>
    <property type="project" value="TreeGrafter"/>
</dbReference>
<dbReference type="GO" id="GO:0042597">
    <property type="term" value="C:periplasmic space"/>
    <property type="evidence" value="ECO:0007669"/>
    <property type="project" value="UniProtKB-ARBA"/>
</dbReference>
<evidence type="ECO:0000256" key="1">
    <source>
        <dbReference type="SAM" id="MobiDB-lite"/>
    </source>
</evidence>
<dbReference type="PANTHER" id="PTHR30290">
    <property type="entry name" value="PERIPLASMIC BINDING COMPONENT OF ABC TRANSPORTER"/>
    <property type="match status" value="1"/>
</dbReference>
<accession>A0A086ZDY2</accession>
<sequence length="548" mass="59124">MKKKALAFAAVACSAAMLLSACGGSNGSSKGASGNGGKDIVSIVNSEPQNPLIPGNTNETGGGKVLRAIFSQLVRFDEKGNAVNDQAESIKPNADGTQYTIKLKSGLKFSDGTPIKAENYTKAWSYVANVKNAQKCSAFLSTIKGFDDLQKADSLKGTEQLSGLKVVDDKTFTVDLDAPDATFPIKVGYSAFTPLPDSFYKDPKAFGNKPVGNGPYKFESWTHGQDIMVVKNPNYTGEDKPANDGVDFKVYTKMDAAYADVQAGNLDALDSVPQSALKTFEKDSSLQAYNKPGSVIQQFTIPAKTPHFEAGTEEGTLRRQAISMGIDREGIIKKVLFGVGTPAKQFTAPGIPGYSDSIKGVENLSYNPKKAKELWEKADSISKDTEKLSLSYNADGDGKPVFDAIVNSINNSIGSEVTEANPMPTFNEFRTAISNRKIKGAYRSGWQPDYPSAENYLVQNFASSAADGKGSNDGDYKNPKFDALLAEAYKAKSVDEANKLYQQSQEILLNDLPAIPLYYRANDGVASKNVKGFSIDWQSFGTFVKMHH</sequence>
<dbReference type="Gene3D" id="3.90.76.10">
    <property type="entry name" value="Dipeptide-binding Protein, Domain 1"/>
    <property type="match status" value="1"/>
</dbReference>
<dbReference type="Proteomes" id="UP000029096">
    <property type="component" value="Unassembled WGS sequence"/>
</dbReference>
<comment type="caution">
    <text evidence="4">The sequence shown here is derived from an EMBL/GenBank/DDBJ whole genome shotgun (WGS) entry which is preliminary data.</text>
</comment>
<dbReference type="Gene3D" id="3.40.190.10">
    <property type="entry name" value="Periplasmic binding protein-like II"/>
    <property type="match status" value="1"/>
</dbReference>
<feature type="domain" description="Solute-binding protein family 5" evidence="3">
    <location>
        <begin position="83"/>
        <end position="465"/>
    </location>
</feature>
<dbReference type="RefSeq" id="WP_033522504.1">
    <property type="nucleotide sequence ID" value="NZ_JDUS01000021.1"/>
</dbReference>
<reference evidence="4 5" key="1">
    <citation type="submission" date="2014-03" db="EMBL/GenBank/DDBJ databases">
        <title>Genomics of Bifidobacteria.</title>
        <authorList>
            <person name="Ventura M."/>
            <person name="Milani C."/>
            <person name="Lugli G.A."/>
        </authorList>
    </citation>
    <scope>NUCLEOTIDE SEQUENCE [LARGE SCALE GENOMIC DNA]</scope>
    <source>
        <strain evidence="4 5">DSM 22767</strain>
    </source>
</reference>
<feature type="chain" id="PRO_5039714939" evidence="2">
    <location>
        <begin position="22"/>
        <end position="548"/>
    </location>
</feature>
<dbReference type="eggNOG" id="COG4166">
    <property type="taxonomic scope" value="Bacteria"/>
</dbReference>
<dbReference type="STRING" id="1437606.BBOH_1456"/>
<dbReference type="PANTHER" id="PTHR30290:SF83">
    <property type="entry name" value="ABC TRANSPORTER SUBSTRATE-BINDING PROTEIN"/>
    <property type="match status" value="1"/>
</dbReference>
<dbReference type="CDD" id="cd00995">
    <property type="entry name" value="PBP2_NikA_DppA_OppA_like"/>
    <property type="match status" value="1"/>
</dbReference>
<dbReference type="SUPFAM" id="SSF53850">
    <property type="entry name" value="Periplasmic binding protein-like II"/>
    <property type="match status" value="1"/>
</dbReference>
<feature type="signal peptide" evidence="2">
    <location>
        <begin position="1"/>
        <end position="21"/>
    </location>
</feature>
<dbReference type="Pfam" id="PF00496">
    <property type="entry name" value="SBP_bac_5"/>
    <property type="match status" value="1"/>
</dbReference>
<protein>
    <submittedName>
        <fullName evidence="4">Peptide ABC transporter, substrate-binding protein</fullName>
    </submittedName>
</protein>